<organism evidence="2 3">
    <name type="scientific">Phytophthora nicotianae</name>
    <name type="common">Potato buckeye rot agent</name>
    <name type="synonym">Phytophthora parasitica</name>
    <dbReference type="NCBI Taxonomy" id="4792"/>
    <lineage>
        <taxon>Eukaryota</taxon>
        <taxon>Sar</taxon>
        <taxon>Stramenopiles</taxon>
        <taxon>Oomycota</taxon>
        <taxon>Peronosporomycetes</taxon>
        <taxon>Peronosporales</taxon>
        <taxon>Peronosporaceae</taxon>
        <taxon>Phytophthora</taxon>
    </lineage>
</organism>
<protein>
    <submittedName>
        <fullName evidence="2">Uncharacterized protein</fullName>
    </submittedName>
</protein>
<dbReference type="Proteomes" id="UP000053864">
    <property type="component" value="Unassembled WGS sequence"/>
</dbReference>
<gene>
    <name evidence="2" type="ORF">L916_05020</name>
</gene>
<evidence type="ECO:0000256" key="1">
    <source>
        <dbReference type="SAM" id="Phobius"/>
    </source>
</evidence>
<evidence type="ECO:0000313" key="3">
    <source>
        <dbReference type="Proteomes" id="UP000053864"/>
    </source>
</evidence>
<reference evidence="2 3" key="1">
    <citation type="submission" date="2013-11" db="EMBL/GenBank/DDBJ databases">
        <title>The Genome Sequence of Phytophthora parasitica CJ05E6.</title>
        <authorList>
            <consortium name="The Broad Institute Genomics Platform"/>
            <person name="Russ C."/>
            <person name="Tyler B."/>
            <person name="Panabieres F."/>
            <person name="Shan W."/>
            <person name="Tripathy S."/>
            <person name="Grunwald N."/>
            <person name="Machado M."/>
            <person name="Johnson C.S."/>
            <person name="Arredondo F."/>
            <person name="Hong C."/>
            <person name="Coffey M."/>
            <person name="Young S.K."/>
            <person name="Zeng Q."/>
            <person name="Gargeya S."/>
            <person name="Fitzgerald M."/>
            <person name="Abouelleil A."/>
            <person name="Alvarado L."/>
            <person name="Chapman S.B."/>
            <person name="Gainer-Dewar J."/>
            <person name="Goldberg J."/>
            <person name="Griggs A."/>
            <person name="Gujja S."/>
            <person name="Hansen M."/>
            <person name="Howarth C."/>
            <person name="Imamovic A."/>
            <person name="Ireland A."/>
            <person name="Larimer J."/>
            <person name="McCowan C."/>
            <person name="Murphy C."/>
            <person name="Pearson M."/>
            <person name="Poon T.W."/>
            <person name="Priest M."/>
            <person name="Roberts A."/>
            <person name="Saif S."/>
            <person name="Shea T."/>
            <person name="Sykes S."/>
            <person name="Wortman J."/>
            <person name="Nusbaum C."/>
            <person name="Birren B."/>
        </authorList>
    </citation>
    <scope>NUCLEOTIDE SEQUENCE [LARGE SCALE GENOMIC DNA]</scope>
    <source>
        <strain evidence="2 3">CJ05E6</strain>
    </source>
</reference>
<dbReference type="AlphaFoldDB" id="W2JGL9"/>
<keyword evidence="1" id="KW-0812">Transmembrane</keyword>
<name>W2JGL9_PHYNI</name>
<feature type="non-terminal residue" evidence="2">
    <location>
        <position position="1"/>
    </location>
</feature>
<keyword evidence="1" id="KW-0472">Membrane</keyword>
<keyword evidence="1" id="KW-1133">Transmembrane helix</keyword>
<accession>W2JGL9</accession>
<sequence length="66" mass="7310">NRSGISFRMGSLMSFGSQSMALLLVIPVILVGVIRLRIVAMTALLMKISTWMHLWIPEKGSMQPPP</sequence>
<evidence type="ECO:0000313" key="2">
    <source>
        <dbReference type="EMBL" id="ETL44723.1"/>
    </source>
</evidence>
<feature type="transmembrane region" description="Helical" evidence="1">
    <location>
        <begin position="20"/>
        <end position="45"/>
    </location>
</feature>
<dbReference type="EMBL" id="KI671908">
    <property type="protein sequence ID" value="ETL44723.1"/>
    <property type="molecule type" value="Genomic_DNA"/>
</dbReference>
<proteinExistence type="predicted"/>